<keyword evidence="1" id="KW-1133">Transmembrane helix</keyword>
<evidence type="ECO:0000313" key="2">
    <source>
        <dbReference type="Proteomes" id="UP000035642"/>
    </source>
</evidence>
<keyword evidence="2" id="KW-1185">Reference proteome</keyword>
<organism evidence="2 3">
    <name type="scientific">Angiostrongylus cantonensis</name>
    <name type="common">Rat lungworm</name>
    <dbReference type="NCBI Taxonomy" id="6313"/>
    <lineage>
        <taxon>Eukaryota</taxon>
        <taxon>Metazoa</taxon>
        <taxon>Ecdysozoa</taxon>
        <taxon>Nematoda</taxon>
        <taxon>Chromadorea</taxon>
        <taxon>Rhabditida</taxon>
        <taxon>Rhabditina</taxon>
        <taxon>Rhabditomorpha</taxon>
        <taxon>Strongyloidea</taxon>
        <taxon>Metastrongylidae</taxon>
        <taxon>Angiostrongylus</taxon>
    </lineage>
</organism>
<evidence type="ECO:0000313" key="3">
    <source>
        <dbReference type="WBParaSite" id="ACAC_0000747501-mRNA-1"/>
    </source>
</evidence>
<reference evidence="2" key="1">
    <citation type="submission" date="2012-09" db="EMBL/GenBank/DDBJ databases">
        <authorList>
            <person name="Martin A.A."/>
        </authorList>
    </citation>
    <scope>NUCLEOTIDE SEQUENCE</scope>
</reference>
<name>A0A0K0DAV8_ANGCA</name>
<reference evidence="3" key="2">
    <citation type="submission" date="2017-02" db="UniProtKB">
        <authorList>
            <consortium name="WormBaseParasite"/>
        </authorList>
    </citation>
    <scope>IDENTIFICATION</scope>
</reference>
<evidence type="ECO:0000256" key="1">
    <source>
        <dbReference type="SAM" id="Phobius"/>
    </source>
</evidence>
<accession>A0A0K0DAV8</accession>
<feature type="transmembrane region" description="Helical" evidence="1">
    <location>
        <begin position="21"/>
        <end position="42"/>
    </location>
</feature>
<keyword evidence="1" id="KW-0472">Membrane</keyword>
<dbReference type="AlphaFoldDB" id="A0A0K0DAV8"/>
<sequence>MFLRRSNDRLDSQLFLFHIYLLNHLLFKLCVSVTIIITISIFHDNDEKSALCVERLYDDVDREIVVAVPIVDEHC</sequence>
<proteinExistence type="predicted"/>
<dbReference type="WBParaSite" id="ACAC_0000747501-mRNA-1">
    <property type="protein sequence ID" value="ACAC_0000747501-mRNA-1"/>
    <property type="gene ID" value="ACAC_0000747501"/>
</dbReference>
<keyword evidence="1" id="KW-0812">Transmembrane</keyword>
<protein>
    <submittedName>
        <fullName evidence="3">Bestrophin homolog</fullName>
    </submittedName>
</protein>
<dbReference type="Proteomes" id="UP000035642">
    <property type="component" value="Unassembled WGS sequence"/>
</dbReference>